<dbReference type="EMBL" id="JASGXD010000003">
    <property type="protein sequence ID" value="KAK6006923.1"/>
    <property type="molecule type" value="Genomic_DNA"/>
</dbReference>
<proteinExistence type="predicted"/>
<feature type="compositionally biased region" description="Polar residues" evidence="1">
    <location>
        <begin position="304"/>
        <end position="321"/>
    </location>
</feature>
<reference evidence="2 3" key="1">
    <citation type="submission" date="2023-11" db="EMBL/GenBank/DDBJ databases">
        <title>Draft genome sequence and annotation of the polyextremotolerant black yeast-like fungus Aureobasidium pullulans NRRL 62042.</title>
        <authorList>
            <person name="Dielentheis-Frenken M.R.E."/>
            <person name="Wibberg D."/>
            <person name="Blank L.M."/>
            <person name="Tiso T."/>
        </authorList>
    </citation>
    <scope>NUCLEOTIDE SEQUENCE [LARGE SCALE GENOMIC DNA]</scope>
    <source>
        <strain evidence="2 3">NRRL 62042</strain>
    </source>
</reference>
<dbReference type="Proteomes" id="UP001341245">
    <property type="component" value="Unassembled WGS sequence"/>
</dbReference>
<sequence>MQPEDPANQLGTNKQHYTTIFDLARPTWPANDVVTPAISERRVRKLERGNDEEKLMAAFARHVINPGRNNRTGSKWVSRRSLRKSFPEHFGHTGFFAHSSWKDKRAADFGLPDLFLRSVDFNRACLAPLESVDDLVEDLGQAPNLQSSTEEEHQQLRDRIVHDEHGEPLTNSQPQSPVNSSQRVQDSQDQAAPDMTRDGNTVPRPSKRLRSMSSAKSQSEDKTGTHSLLGTDWVKSDRMSPPGTTQRESPEIKHSTTSPRRGLGTLDTRNRENNNNAHAASQQRLDQRLPARSRISHKHEHEPLQQQQTNVPTSQDQSKADQSVGPPAANNIRAVKAILTPKICDLLKDFPTAHEDKFFSPLLHQLIRAAVANIPQAIEERHLDLYTHVVTNCTSTSPIDQVETASLVRPVLKNLSRHRHKMGSQTHSQIQRDINAAARANNVDWRRASQADLLLHEAQHEEEQSGQ</sequence>
<feature type="compositionally biased region" description="Low complexity" evidence="1">
    <location>
        <begin position="171"/>
        <end position="185"/>
    </location>
</feature>
<organism evidence="2 3">
    <name type="scientific">Aureobasidium pullulans</name>
    <name type="common">Black yeast</name>
    <name type="synonym">Pullularia pullulans</name>
    <dbReference type="NCBI Taxonomy" id="5580"/>
    <lineage>
        <taxon>Eukaryota</taxon>
        <taxon>Fungi</taxon>
        <taxon>Dikarya</taxon>
        <taxon>Ascomycota</taxon>
        <taxon>Pezizomycotina</taxon>
        <taxon>Dothideomycetes</taxon>
        <taxon>Dothideomycetidae</taxon>
        <taxon>Dothideales</taxon>
        <taxon>Saccotheciaceae</taxon>
        <taxon>Aureobasidium</taxon>
    </lineage>
</organism>
<protein>
    <submittedName>
        <fullName evidence="2">Uncharacterized protein</fullName>
    </submittedName>
</protein>
<feature type="region of interest" description="Disordered" evidence="1">
    <location>
        <begin position="165"/>
        <end position="327"/>
    </location>
</feature>
<evidence type="ECO:0000313" key="2">
    <source>
        <dbReference type="EMBL" id="KAK6006923.1"/>
    </source>
</evidence>
<gene>
    <name evidence="2" type="ORF">QM012_005931</name>
</gene>
<comment type="caution">
    <text evidence="2">The sequence shown here is derived from an EMBL/GenBank/DDBJ whole genome shotgun (WGS) entry which is preliminary data.</text>
</comment>
<name>A0ABR0TR56_AURPU</name>
<evidence type="ECO:0000313" key="3">
    <source>
        <dbReference type="Proteomes" id="UP001341245"/>
    </source>
</evidence>
<evidence type="ECO:0000256" key="1">
    <source>
        <dbReference type="SAM" id="MobiDB-lite"/>
    </source>
</evidence>
<keyword evidence="3" id="KW-1185">Reference proteome</keyword>
<accession>A0ABR0TR56</accession>